<dbReference type="InterPro" id="IPR006143">
    <property type="entry name" value="RND_pump_MFP"/>
</dbReference>
<dbReference type="AlphaFoldDB" id="A0A7W7ZDL7"/>
<evidence type="ECO:0000256" key="2">
    <source>
        <dbReference type="ARBA" id="ARBA00009477"/>
    </source>
</evidence>
<comment type="caution">
    <text evidence="6">The sequence shown here is derived from an EMBL/GenBank/DDBJ whole genome shotgun (WGS) entry which is preliminary data.</text>
</comment>
<dbReference type="Pfam" id="PF25944">
    <property type="entry name" value="Beta-barrel_RND"/>
    <property type="match status" value="1"/>
</dbReference>
<name>A0A7W7ZDL7_9BACT</name>
<dbReference type="RefSeq" id="WP_184217165.1">
    <property type="nucleotide sequence ID" value="NZ_JACHIP010000003.1"/>
</dbReference>
<keyword evidence="3" id="KW-0732">Signal</keyword>
<dbReference type="EMBL" id="JACHIP010000003">
    <property type="protein sequence ID" value="MBB5057969.1"/>
    <property type="molecule type" value="Genomic_DNA"/>
</dbReference>
<dbReference type="PANTHER" id="PTHR30469:SF36">
    <property type="entry name" value="BLL3903 PROTEIN"/>
    <property type="match status" value="1"/>
</dbReference>
<feature type="signal peptide" evidence="3">
    <location>
        <begin position="1"/>
        <end position="28"/>
    </location>
</feature>
<evidence type="ECO:0000259" key="4">
    <source>
        <dbReference type="Pfam" id="PF25917"/>
    </source>
</evidence>
<dbReference type="Proteomes" id="UP000540989">
    <property type="component" value="Unassembled WGS sequence"/>
</dbReference>
<dbReference type="GO" id="GO:0015562">
    <property type="term" value="F:efflux transmembrane transporter activity"/>
    <property type="evidence" value="ECO:0007669"/>
    <property type="project" value="TreeGrafter"/>
</dbReference>
<evidence type="ECO:0000256" key="1">
    <source>
        <dbReference type="ARBA" id="ARBA00004236"/>
    </source>
</evidence>
<dbReference type="GO" id="GO:1990281">
    <property type="term" value="C:efflux pump complex"/>
    <property type="evidence" value="ECO:0007669"/>
    <property type="project" value="TreeGrafter"/>
</dbReference>
<feature type="domain" description="Multidrug resistance protein MdtA-like barrel-sandwich hybrid" evidence="4">
    <location>
        <begin position="63"/>
        <end position="229"/>
    </location>
</feature>
<proteinExistence type="inferred from homology"/>
<keyword evidence="7" id="KW-1185">Reference proteome</keyword>
<dbReference type="Gene3D" id="1.10.287.470">
    <property type="entry name" value="Helix hairpin bin"/>
    <property type="match status" value="1"/>
</dbReference>
<feature type="domain" description="Multidrug resistance protein MdtA-like beta-barrel" evidence="5">
    <location>
        <begin position="236"/>
        <end position="315"/>
    </location>
</feature>
<dbReference type="Pfam" id="PF25917">
    <property type="entry name" value="BSH_RND"/>
    <property type="match status" value="1"/>
</dbReference>
<dbReference type="SUPFAM" id="SSF111369">
    <property type="entry name" value="HlyD-like secretion proteins"/>
    <property type="match status" value="1"/>
</dbReference>
<evidence type="ECO:0000313" key="6">
    <source>
        <dbReference type="EMBL" id="MBB5057969.1"/>
    </source>
</evidence>
<evidence type="ECO:0000259" key="5">
    <source>
        <dbReference type="Pfam" id="PF25944"/>
    </source>
</evidence>
<evidence type="ECO:0000313" key="7">
    <source>
        <dbReference type="Proteomes" id="UP000540989"/>
    </source>
</evidence>
<evidence type="ECO:0000256" key="3">
    <source>
        <dbReference type="SAM" id="SignalP"/>
    </source>
</evidence>
<feature type="chain" id="PRO_5031032709" evidence="3">
    <location>
        <begin position="29"/>
        <end position="408"/>
    </location>
</feature>
<organism evidence="6 7">
    <name type="scientific">Granulicella aggregans</name>
    <dbReference type="NCBI Taxonomy" id="474949"/>
    <lineage>
        <taxon>Bacteria</taxon>
        <taxon>Pseudomonadati</taxon>
        <taxon>Acidobacteriota</taxon>
        <taxon>Terriglobia</taxon>
        <taxon>Terriglobales</taxon>
        <taxon>Acidobacteriaceae</taxon>
        <taxon>Granulicella</taxon>
    </lineage>
</organism>
<comment type="similarity">
    <text evidence="2">Belongs to the membrane fusion protein (MFP) (TC 8.A.1) family.</text>
</comment>
<dbReference type="Gene3D" id="2.40.30.170">
    <property type="match status" value="1"/>
</dbReference>
<dbReference type="PANTHER" id="PTHR30469">
    <property type="entry name" value="MULTIDRUG RESISTANCE PROTEIN MDTA"/>
    <property type="match status" value="1"/>
</dbReference>
<dbReference type="Gene3D" id="2.40.50.100">
    <property type="match status" value="1"/>
</dbReference>
<gene>
    <name evidence="6" type="ORF">HDF16_002675</name>
</gene>
<dbReference type="InterPro" id="IPR058626">
    <property type="entry name" value="MdtA-like_b-barrel"/>
</dbReference>
<accession>A0A7W7ZDL7</accession>
<dbReference type="InterPro" id="IPR058625">
    <property type="entry name" value="MdtA-like_BSH"/>
</dbReference>
<dbReference type="NCBIfam" id="TIGR01730">
    <property type="entry name" value="RND_mfp"/>
    <property type="match status" value="1"/>
</dbReference>
<dbReference type="Gene3D" id="2.40.420.20">
    <property type="match status" value="1"/>
</dbReference>
<reference evidence="6 7" key="1">
    <citation type="submission" date="2020-08" db="EMBL/GenBank/DDBJ databases">
        <title>Genomic Encyclopedia of Type Strains, Phase IV (KMG-V): Genome sequencing to study the core and pangenomes of soil and plant-associated prokaryotes.</title>
        <authorList>
            <person name="Whitman W."/>
        </authorList>
    </citation>
    <scope>NUCLEOTIDE SEQUENCE [LARGE SCALE GENOMIC DNA]</scope>
    <source>
        <strain evidence="6 7">M8UP14</strain>
    </source>
</reference>
<comment type="subcellular location">
    <subcellularLocation>
        <location evidence="1">Cell membrane</location>
    </subcellularLocation>
</comment>
<sequence>MKGNKTLALACMLMCIPLASCSRSVVHADASSSEAVPVRITQVVSQDVPLDIAAVGNVEAVERVDVKPRIAGQIRAVDFAEGQDVIKGQLLFTIDRDTMSRQQAQQQAELDRDIAMEQQATAVAARDEASQKQHQADSDIAVKLGQLGVLSGQAVNQAVTAGDSARSSLHADQAAIAAAAGAVKADRARLEQTQLQLNFSDVTAPISGRAGAVAVKAGNVVLQNDTTLVTLLQLAPIRVTFGVPEQALAEVQRLNAAGSLEVGADNGDRPSATGRLEFIDNAVDPTTGTVRLKATFSNVDRTLWPGQFVNVRLRLRVDTHQLVIPQSAVQQGLEGAYAWRIKSNVATMVPVTVLRTYRPPTSAPQVVTEIAVLGSGLDPGDTVVTEGQLRLTPGARVTPLNTSSQILR</sequence>
<protein>
    <submittedName>
        <fullName evidence="6">Multidrug efflux system membrane fusion protein</fullName>
    </submittedName>
</protein>